<keyword evidence="2" id="KW-0812">Transmembrane</keyword>
<feature type="transmembrane region" description="Helical" evidence="2">
    <location>
        <begin position="68"/>
        <end position="87"/>
    </location>
</feature>
<dbReference type="Pfam" id="PF00990">
    <property type="entry name" value="GGDEF"/>
    <property type="match status" value="1"/>
</dbReference>
<dbReference type="InterPro" id="IPR013656">
    <property type="entry name" value="PAS_4"/>
</dbReference>
<dbReference type="Proteomes" id="UP000050514">
    <property type="component" value="Unassembled WGS sequence"/>
</dbReference>
<feature type="transmembrane region" description="Helical" evidence="2">
    <location>
        <begin position="40"/>
        <end position="56"/>
    </location>
</feature>
<dbReference type="RefSeq" id="WP_061913283.1">
    <property type="nucleotide sequence ID" value="NZ_DF967971.1"/>
</dbReference>
<dbReference type="SMART" id="SM00091">
    <property type="entry name" value="PAS"/>
    <property type="match status" value="2"/>
</dbReference>
<dbReference type="InterPro" id="IPR031621">
    <property type="entry name" value="HisKA_7TM"/>
</dbReference>
<dbReference type="InterPro" id="IPR035965">
    <property type="entry name" value="PAS-like_dom_sf"/>
</dbReference>
<dbReference type="SUPFAM" id="SSF55073">
    <property type="entry name" value="Nucleotide cyclase"/>
    <property type="match status" value="1"/>
</dbReference>
<dbReference type="InterPro" id="IPR003018">
    <property type="entry name" value="GAF"/>
</dbReference>
<feature type="domain" description="PAC" evidence="4">
    <location>
        <begin position="433"/>
        <end position="485"/>
    </location>
</feature>
<dbReference type="Pfam" id="PF16927">
    <property type="entry name" value="HisKA_7TM"/>
    <property type="match status" value="1"/>
</dbReference>
<dbReference type="PANTHER" id="PTHR45138">
    <property type="entry name" value="REGULATORY COMPONENTS OF SENSORY TRANSDUCTION SYSTEM"/>
    <property type="match status" value="1"/>
</dbReference>
<feature type="coiled-coil region" evidence="1">
    <location>
        <begin position="470"/>
        <end position="502"/>
    </location>
</feature>
<keyword evidence="2" id="KW-0472">Membrane</keyword>
<feature type="domain" description="GGDEF" evidence="5">
    <location>
        <begin position="1027"/>
        <end position="1160"/>
    </location>
</feature>
<dbReference type="InterPro" id="IPR029787">
    <property type="entry name" value="Nucleotide_cyclase"/>
</dbReference>
<sequence>MDNLQFPPAFFILLTAGLLTGWLAWFVARRLSAALGARPLFFLLLGSTYWSLMYAAQNLMTASPWKEWLDIAVNPGIMLVPAAWLVFSLEYSGRGRLVTPWLIGLLAIEPLLAHLLIFTNSLHHLYYGSPARPWVEAGGFLYLGFDPGPYFWFHTLYSYALIAVGSVLLLLSAWWMRGLYRKQAFILLGAVLIPWLSNILFVVSPAFELSLHLDLTPIFFSISGVLLVIGVFRFRLLDLTPLARDLLFEVLEDALIVVDSENRVVDLNPAACRLFGVEASGVIGKPARQLFQPVLAIAQRYANTLEVHEVVHLPIEGEDRYFDLRISPLKAQRRGYAGRMVLLRDMTTIYRAQQALQDSEARYRQLIESSPEVIFVLDGQGRMLLANPIALEKFALPGGVIEDRVGFCHLFLEEDRDAVLQQLLLVLETRQIQTLQATALAWDGHPFAAEIYLSPLKSGGQAAEEVLCLVRDVTERKRAEERLLQAAEIERQNRELAEALREIGLALSASLDVDEVLDKILEGIGLVIPYDSGNITLLEGKRAVISRSRGYERFGAHVLQMVRQFVFDVDQTENFRWMMENRKPLIIQDTHAYPGWVRVEATEYIHSWVGAPIIVRNEVLGFLSLDKCEENFYRPEHARTLELFAAQAGQALYNARLYRQSRQMLEHEQKINQILERIASSLNIETTVEQINIFGCQWLGADAGLIGLYEEERDRLVTLSVYDPSNRLVRVSESPRGTGISWQAIEERKPILVEDYSKHPSARPEVKNTGVYGFLAFPILTETEILGVLNYFMLSPEKKFEPAVIGMAETLARYSAIAIQKARLLEEATRRAREAETLQQASAAVSSALRLDQVLDQVLENLERVVPYDSCALFLKEGSTLRVVAARGFPHKEKVIGQRFPAQDELLLESVKRGSPLILADAQRDPRYKHWGDSAHVRSWMGVPLIKRNDVIGFLTIDHSQPGIYTPNHAKLARAFANQAAAAIDNARLFESVQRMAVSDPLTGLYNRRHFFELASKEFYRARRYGKDLSLVMMDLDDLKLINDTYGHLVGDQLIMFVADQCRNQLRKADLAARFGGDEFILLLPETGLEQAMQVAWRLRDAVARGLTDEKGGMVVSGVSLGVSTLDPSCNTLELMVNRADQALYTAKESGKNRVCAWIDGQVRSFATRPLAQPKDDVKPV</sequence>
<dbReference type="AlphaFoldDB" id="A0A0P6Y180"/>
<reference evidence="6 7" key="1">
    <citation type="submission" date="2015-07" db="EMBL/GenBank/DDBJ databases">
        <title>Draft genome of Bellilinea caldifistulae DSM 17877.</title>
        <authorList>
            <person name="Hemp J."/>
            <person name="Ward L.M."/>
            <person name="Pace L.A."/>
            <person name="Fischer W.W."/>
        </authorList>
    </citation>
    <scope>NUCLEOTIDE SEQUENCE [LARGE SCALE GENOMIC DNA]</scope>
    <source>
        <strain evidence="6 7">GOMI-1</strain>
    </source>
</reference>
<dbReference type="Gene3D" id="3.30.70.270">
    <property type="match status" value="1"/>
</dbReference>
<dbReference type="Pfam" id="PF13185">
    <property type="entry name" value="GAF_2"/>
    <property type="match status" value="3"/>
</dbReference>
<dbReference type="PROSITE" id="PS50113">
    <property type="entry name" value="PAC"/>
    <property type="match status" value="1"/>
</dbReference>
<dbReference type="SUPFAM" id="SSF55785">
    <property type="entry name" value="PYP-like sensor domain (PAS domain)"/>
    <property type="match status" value="2"/>
</dbReference>
<evidence type="ECO:0000259" key="3">
    <source>
        <dbReference type="PROSITE" id="PS50112"/>
    </source>
</evidence>
<dbReference type="SMART" id="SM00065">
    <property type="entry name" value="GAF"/>
    <property type="match status" value="3"/>
</dbReference>
<feature type="domain" description="PAS" evidence="3">
    <location>
        <begin position="359"/>
        <end position="430"/>
    </location>
</feature>
<dbReference type="Gene3D" id="3.30.450.40">
    <property type="match status" value="3"/>
</dbReference>
<keyword evidence="7" id="KW-1185">Reference proteome</keyword>
<dbReference type="PANTHER" id="PTHR45138:SF9">
    <property type="entry name" value="DIGUANYLATE CYCLASE DGCM-RELATED"/>
    <property type="match status" value="1"/>
</dbReference>
<dbReference type="EMBL" id="LGHJ01000015">
    <property type="protein sequence ID" value="KPL75267.1"/>
    <property type="molecule type" value="Genomic_DNA"/>
</dbReference>
<evidence type="ECO:0000313" key="7">
    <source>
        <dbReference type="Proteomes" id="UP000050514"/>
    </source>
</evidence>
<feature type="transmembrane region" description="Helical" evidence="2">
    <location>
        <begin position="99"/>
        <end position="118"/>
    </location>
</feature>
<organism evidence="6 7">
    <name type="scientific">Bellilinea caldifistulae</name>
    <dbReference type="NCBI Taxonomy" id="360411"/>
    <lineage>
        <taxon>Bacteria</taxon>
        <taxon>Bacillati</taxon>
        <taxon>Chloroflexota</taxon>
        <taxon>Anaerolineae</taxon>
        <taxon>Anaerolineales</taxon>
        <taxon>Anaerolineaceae</taxon>
        <taxon>Bellilinea</taxon>
    </lineage>
</organism>
<dbReference type="InterPro" id="IPR000700">
    <property type="entry name" value="PAS-assoc_C"/>
</dbReference>
<dbReference type="InterPro" id="IPR029016">
    <property type="entry name" value="GAF-like_dom_sf"/>
</dbReference>
<dbReference type="GO" id="GO:0005886">
    <property type="term" value="C:plasma membrane"/>
    <property type="evidence" value="ECO:0007669"/>
    <property type="project" value="TreeGrafter"/>
</dbReference>
<dbReference type="PROSITE" id="PS50887">
    <property type="entry name" value="GGDEF"/>
    <property type="match status" value="1"/>
</dbReference>
<gene>
    <name evidence="6" type="ORF">AC812_09995</name>
</gene>
<feature type="transmembrane region" description="Helical" evidence="2">
    <location>
        <begin position="184"/>
        <end position="203"/>
    </location>
</feature>
<dbReference type="FunFam" id="3.30.70.270:FF:000001">
    <property type="entry name" value="Diguanylate cyclase domain protein"/>
    <property type="match status" value="1"/>
</dbReference>
<proteinExistence type="predicted"/>
<comment type="caution">
    <text evidence="6">The sequence shown here is derived from an EMBL/GenBank/DDBJ whole genome shotgun (WGS) entry which is preliminary data.</text>
</comment>
<protein>
    <recommendedName>
        <fullName evidence="8">Diguanylate cyclase</fullName>
    </recommendedName>
</protein>
<dbReference type="GO" id="GO:0052621">
    <property type="term" value="F:diguanylate cyclase activity"/>
    <property type="evidence" value="ECO:0007669"/>
    <property type="project" value="TreeGrafter"/>
</dbReference>
<evidence type="ECO:0000259" key="5">
    <source>
        <dbReference type="PROSITE" id="PS50887"/>
    </source>
</evidence>
<dbReference type="PATRIC" id="fig|360411.5.peg.434"/>
<evidence type="ECO:0000313" key="6">
    <source>
        <dbReference type="EMBL" id="KPL75267.1"/>
    </source>
</evidence>
<dbReference type="CDD" id="cd00130">
    <property type="entry name" value="PAS"/>
    <property type="match status" value="2"/>
</dbReference>
<dbReference type="InterPro" id="IPR050469">
    <property type="entry name" value="Diguanylate_Cyclase"/>
</dbReference>
<dbReference type="Pfam" id="PF08448">
    <property type="entry name" value="PAS_4"/>
    <property type="match status" value="2"/>
</dbReference>
<evidence type="ECO:0008006" key="8">
    <source>
        <dbReference type="Google" id="ProtNLM"/>
    </source>
</evidence>
<dbReference type="SUPFAM" id="SSF55781">
    <property type="entry name" value="GAF domain-like"/>
    <property type="match status" value="3"/>
</dbReference>
<feature type="transmembrane region" description="Helical" evidence="2">
    <location>
        <begin position="6"/>
        <end position="28"/>
    </location>
</feature>
<keyword evidence="2" id="KW-1133">Transmembrane helix</keyword>
<accession>A0A0P6Y180</accession>
<dbReference type="OrthoDB" id="155880at2"/>
<dbReference type="GO" id="GO:1902201">
    <property type="term" value="P:negative regulation of bacterial-type flagellum-dependent cell motility"/>
    <property type="evidence" value="ECO:0007669"/>
    <property type="project" value="TreeGrafter"/>
</dbReference>
<dbReference type="InterPro" id="IPR000014">
    <property type="entry name" value="PAS"/>
</dbReference>
<dbReference type="Gene3D" id="3.30.450.20">
    <property type="entry name" value="PAS domain"/>
    <property type="match status" value="2"/>
</dbReference>
<dbReference type="PROSITE" id="PS50112">
    <property type="entry name" value="PAS"/>
    <property type="match status" value="2"/>
</dbReference>
<dbReference type="CDD" id="cd01949">
    <property type="entry name" value="GGDEF"/>
    <property type="match status" value="1"/>
</dbReference>
<keyword evidence="1" id="KW-0175">Coiled coil</keyword>
<feature type="transmembrane region" description="Helical" evidence="2">
    <location>
        <begin position="150"/>
        <end position="172"/>
    </location>
</feature>
<evidence type="ECO:0000256" key="1">
    <source>
        <dbReference type="SAM" id="Coils"/>
    </source>
</evidence>
<dbReference type="InterPro" id="IPR043128">
    <property type="entry name" value="Rev_trsase/Diguanyl_cyclase"/>
</dbReference>
<dbReference type="NCBIfam" id="TIGR00254">
    <property type="entry name" value="GGDEF"/>
    <property type="match status" value="1"/>
</dbReference>
<dbReference type="NCBIfam" id="TIGR00229">
    <property type="entry name" value="sensory_box"/>
    <property type="match status" value="2"/>
</dbReference>
<evidence type="ECO:0000259" key="4">
    <source>
        <dbReference type="PROSITE" id="PS50113"/>
    </source>
</evidence>
<dbReference type="GO" id="GO:0043709">
    <property type="term" value="P:cell adhesion involved in single-species biofilm formation"/>
    <property type="evidence" value="ECO:0007669"/>
    <property type="project" value="TreeGrafter"/>
</dbReference>
<dbReference type="STRING" id="360411.AC812_09995"/>
<evidence type="ECO:0000256" key="2">
    <source>
        <dbReference type="SAM" id="Phobius"/>
    </source>
</evidence>
<feature type="domain" description="PAS" evidence="3">
    <location>
        <begin position="243"/>
        <end position="293"/>
    </location>
</feature>
<dbReference type="InterPro" id="IPR000160">
    <property type="entry name" value="GGDEF_dom"/>
</dbReference>
<name>A0A0P6Y180_9CHLR</name>
<dbReference type="SMART" id="SM00267">
    <property type="entry name" value="GGDEF"/>
    <property type="match status" value="1"/>
</dbReference>